<dbReference type="InterPro" id="IPR052529">
    <property type="entry name" value="Bact_Transport_Assoc"/>
</dbReference>
<feature type="region of interest" description="Disordered" evidence="1">
    <location>
        <begin position="1"/>
        <end position="29"/>
    </location>
</feature>
<keyword evidence="2" id="KW-0472">Membrane</keyword>
<proteinExistence type="predicted"/>
<feature type="transmembrane region" description="Helical" evidence="2">
    <location>
        <begin position="212"/>
        <end position="237"/>
    </location>
</feature>
<evidence type="ECO:0000256" key="1">
    <source>
        <dbReference type="SAM" id="MobiDB-lite"/>
    </source>
</evidence>
<gene>
    <name evidence="4" type="ORF">FHR80_004400</name>
</gene>
<feature type="domain" description="DUF418" evidence="3">
    <location>
        <begin position="238"/>
        <end position="403"/>
    </location>
</feature>
<feature type="transmembrane region" description="Helical" evidence="2">
    <location>
        <begin position="336"/>
        <end position="355"/>
    </location>
</feature>
<feature type="transmembrane region" description="Helical" evidence="2">
    <location>
        <begin position="170"/>
        <end position="192"/>
    </location>
</feature>
<accession>A0A7W4UJT1</accession>
<dbReference type="EMBL" id="JACHVX010000010">
    <property type="protein sequence ID" value="MBB2925456.1"/>
    <property type="molecule type" value="Genomic_DNA"/>
</dbReference>
<keyword evidence="2" id="KW-0812">Transmembrane</keyword>
<evidence type="ECO:0000256" key="2">
    <source>
        <dbReference type="SAM" id="Phobius"/>
    </source>
</evidence>
<feature type="transmembrane region" description="Helical" evidence="2">
    <location>
        <begin position="122"/>
        <end position="139"/>
    </location>
</feature>
<comment type="caution">
    <text evidence="4">The sequence shown here is derived from an EMBL/GenBank/DDBJ whole genome shotgun (WGS) entry which is preliminary data.</text>
</comment>
<dbReference type="InterPro" id="IPR007349">
    <property type="entry name" value="DUF418"/>
</dbReference>
<protein>
    <submittedName>
        <fullName evidence="4">Putative membrane protein YeiB</fullName>
    </submittedName>
</protein>
<feature type="region of interest" description="Disordered" evidence="1">
    <location>
        <begin position="421"/>
        <end position="467"/>
    </location>
</feature>
<dbReference type="Proteomes" id="UP000518206">
    <property type="component" value="Unassembled WGS sequence"/>
</dbReference>
<reference evidence="4 5" key="2">
    <citation type="submission" date="2020-08" db="EMBL/GenBank/DDBJ databases">
        <authorList>
            <person name="Partida-Martinez L."/>
            <person name="Huntemann M."/>
            <person name="Clum A."/>
            <person name="Wang J."/>
            <person name="Palaniappan K."/>
            <person name="Ritter S."/>
            <person name="Chen I.-M."/>
            <person name="Stamatis D."/>
            <person name="Reddy T."/>
            <person name="O'Malley R."/>
            <person name="Daum C."/>
            <person name="Shapiro N."/>
            <person name="Ivanova N."/>
            <person name="Kyrpides N."/>
            <person name="Woyke T."/>
        </authorList>
    </citation>
    <scope>NUCLEOTIDE SEQUENCE [LARGE SCALE GENOMIC DNA]</scope>
    <source>
        <strain evidence="4 5">RAS26</strain>
    </source>
</reference>
<feature type="transmembrane region" description="Helical" evidence="2">
    <location>
        <begin position="292"/>
        <end position="316"/>
    </location>
</feature>
<dbReference type="Pfam" id="PF04235">
    <property type="entry name" value="DUF418"/>
    <property type="match status" value="1"/>
</dbReference>
<evidence type="ECO:0000259" key="3">
    <source>
        <dbReference type="Pfam" id="PF04235"/>
    </source>
</evidence>
<feature type="transmembrane region" description="Helical" evidence="2">
    <location>
        <begin position="367"/>
        <end position="389"/>
    </location>
</feature>
<organism evidence="4 5">
    <name type="scientific">Cellulomonas cellasea</name>
    <dbReference type="NCBI Taxonomy" id="43670"/>
    <lineage>
        <taxon>Bacteria</taxon>
        <taxon>Bacillati</taxon>
        <taxon>Actinomycetota</taxon>
        <taxon>Actinomycetes</taxon>
        <taxon>Micrococcales</taxon>
        <taxon>Cellulomonadaceae</taxon>
        <taxon>Cellulomonas</taxon>
    </lineage>
</organism>
<dbReference type="PANTHER" id="PTHR30590:SF2">
    <property type="entry name" value="INNER MEMBRANE PROTEIN"/>
    <property type="match status" value="1"/>
</dbReference>
<reference evidence="4 5" key="1">
    <citation type="submission" date="2020-08" db="EMBL/GenBank/DDBJ databases">
        <title>The Agave Microbiome: Exploring the role of microbial communities in plant adaptations to desert environments.</title>
        <authorList>
            <person name="Partida-Martinez L.P."/>
        </authorList>
    </citation>
    <scope>NUCLEOTIDE SEQUENCE [LARGE SCALE GENOMIC DNA]</scope>
    <source>
        <strain evidence="4 5">RAS26</strain>
    </source>
</reference>
<dbReference type="PANTHER" id="PTHR30590">
    <property type="entry name" value="INNER MEMBRANE PROTEIN"/>
    <property type="match status" value="1"/>
</dbReference>
<sequence>MSHDEPTAVLTTRPAPPGTTAEGPPPAPRSLAPDLARGMLLLFIASANVWGYLWAADGAFDPVSYRPAGGSTLDHVVDGLVTFFVDNRSRPMFAILYGFGIATMAARLAARGADRRGVRRVLARRSGWLVAFGFVHAVLLFGGDILAAYGITGLVTLALLHRSRTVLVRWFWGSSALATAVGVVLLLVVLQGEGETAGTPTSDYLASALQRAALSVFTMSASALALFFVPQVVLGILLARAGWLTRPWDHRRALGRVFLGAAAINLVLNLPYALAAARVWTPDRTTATVLEVLHYLSGVVMGLGYVCLFAWVAAVLRDRPRRGVVSAVAAVGERSLTSYLLQSVMFAPLLSAWGLGLGGRIGTAQAALLAIGVWLVTVLVAVAMHRAGLRGPFEVLLRRLTYGRGGAGVAVPVRAAVHARPDGAGAQTQPAHGAALPAWAGETGTGSPSAGVPGNPPEPDARVTPHG</sequence>
<feature type="transmembrane region" description="Helical" evidence="2">
    <location>
        <begin position="92"/>
        <end position="110"/>
    </location>
</feature>
<feature type="transmembrane region" description="Helical" evidence="2">
    <location>
        <begin position="145"/>
        <end position="163"/>
    </location>
</feature>
<name>A0A7W4UJT1_9CELL</name>
<dbReference type="RefSeq" id="WP_221196857.1">
    <property type="nucleotide sequence ID" value="NZ_JACHVX010000010.1"/>
</dbReference>
<evidence type="ECO:0000313" key="5">
    <source>
        <dbReference type="Proteomes" id="UP000518206"/>
    </source>
</evidence>
<feature type="transmembrane region" description="Helical" evidence="2">
    <location>
        <begin position="257"/>
        <end position="280"/>
    </location>
</feature>
<dbReference type="AlphaFoldDB" id="A0A7W4UJT1"/>
<feature type="transmembrane region" description="Helical" evidence="2">
    <location>
        <begin position="35"/>
        <end position="55"/>
    </location>
</feature>
<evidence type="ECO:0000313" key="4">
    <source>
        <dbReference type="EMBL" id="MBB2925456.1"/>
    </source>
</evidence>
<keyword evidence="2" id="KW-1133">Transmembrane helix</keyword>